<dbReference type="OrthoDB" id="2786695at2"/>
<dbReference type="Proteomes" id="UP000181661">
    <property type="component" value="Unassembled WGS sequence"/>
</dbReference>
<dbReference type="Proteomes" id="UP000182179">
    <property type="component" value="Unassembled WGS sequence"/>
</dbReference>
<evidence type="ECO:0000313" key="4">
    <source>
        <dbReference type="Proteomes" id="UP000181661"/>
    </source>
</evidence>
<dbReference type="AlphaFoldDB" id="A0A1S2UVN6"/>
<dbReference type="EMBL" id="MDDR01000035">
    <property type="protein sequence ID" value="OIN50484.1"/>
    <property type="molecule type" value="Genomic_DNA"/>
</dbReference>
<name>A0A1S2UVN6_9PSED</name>
<comment type="caution">
    <text evidence="2">The sequence shown here is derived from an EMBL/GenBank/DDBJ whole genome shotgun (WGS) entry which is preliminary data.</text>
</comment>
<sequence length="397" mass="45082">MTSNASASAAGFGYQYERALHRIFHSTNPGTYFGIETADDVEEQIPGANGTTTIWEQNKLTTGKKYSLQDSSKNVWNTLRNWLKKLADASSKYNSIEFVLVTNRTVPDKALVSTLSKADTPSAVAAAVKALRDHASKMSGVAGEIAAEVMTYTDADLTYVISRFHVADSMNDQTLKDAIYAALQFPEGMEDSQHLVYEGLMGQLFNECQTAWKKGTPYWTTAKPFFNRKHMLIEKFLEDYWKPLAQADTEFKALIDEYPEIKPAFIEQLENINLRPKLLQEELGHYWAAYSERARLLRLNRILPSDLSAVEEELCDKWKANQAARCVQENKDPEDFNAQDFLSVYQLTSTPHTFELEIGRVKSKFRYLFMGTYHHQANGGDGIEHPIHWHKDPEGDQ</sequence>
<evidence type="ECO:0000313" key="3">
    <source>
        <dbReference type="EMBL" id="SED80975.1"/>
    </source>
</evidence>
<dbReference type="EMBL" id="FNTS01000002">
    <property type="protein sequence ID" value="SED80975.1"/>
    <property type="molecule type" value="Genomic_DNA"/>
</dbReference>
<reference evidence="2 4" key="1">
    <citation type="submission" date="2016-08" db="EMBL/GenBank/DDBJ databases">
        <title>Draft genome sequence of Pseudomonas costantinii LMG 22119, type strain isolated from cultivated mushroom (Agaricus bisporus) sporophores.</title>
        <authorList>
            <person name="Tambong J.T."/>
        </authorList>
    </citation>
    <scope>NUCLEOTIDE SEQUENCE [LARGE SCALE GENOMIC DNA]</scope>
    <source>
        <strain evidence="2 4">LMG 22119</strain>
    </source>
</reference>
<gene>
    <name evidence="2" type="ORF">BFL40_19780</name>
    <name evidence="3" type="ORF">SAMN04515675_2603</name>
</gene>
<feature type="domain" description="ABC-three component systems C-terminal" evidence="1">
    <location>
        <begin position="265"/>
        <end position="392"/>
    </location>
</feature>
<evidence type="ECO:0000259" key="1">
    <source>
        <dbReference type="Pfam" id="PF20283"/>
    </source>
</evidence>
<evidence type="ECO:0000313" key="5">
    <source>
        <dbReference type="Proteomes" id="UP000182179"/>
    </source>
</evidence>
<accession>A0A1S2UVN6</accession>
<dbReference type="InterPro" id="IPR046913">
    <property type="entry name" value="ABC-3C_CTD7"/>
</dbReference>
<reference evidence="3 5" key="2">
    <citation type="submission" date="2016-10" db="EMBL/GenBank/DDBJ databases">
        <authorList>
            <person name="Varghese N."/>
            <person name="Submissions S."/>
        </authorList>
    </citation>
    <scope>NUCLEOTIDE SEQUENCE [LARGE SCALE GENOMIC DNA]</scope>
    <source>
        <strain evidence="3 5">BS2773</strain>
    </source>
</reference>
<keyword evidence="5" id="KW-1185">Reference proteome</keyword>
<dbReference type="Pfam" id="PF20283">
    <property type="entry name" value="CTD7"/>
    <property type="match status" value="1"/>
</dbReference>
<proteinExistence type="predicted"/>
<protein>
    <recommendedName>
        <fullName evidence="1">ABC-three component systems C-terminal domain-containing protein</fullName>
    </recommendedName>
</protein>
<dbReference type="RefSeq" id="WP_071485529.1">
    <property type="nucleotide sequence ID" value="NZ_FNTS01000002.1"/>
</dbReference>
<organism evidence="2 4">
    <name type="scientific">Pseudomonas costantinii</name>
    <dbReference type="NCBI Taxonomy" id="168469"/>
    <lineage>
        <taxon>Bacteria</taxon>
        <taxon>Pseudomonadati</taxon>
        <taxon>Pseudomonadota</taxon>
        <taxon>Gammaproteobacteria</taxon>
        <taxon>Pseudomonadales</taxon>
        <taxon>Pseudomonadaceae</taxon>
        <taxon>Pseudomonas</taxon>
    </lineage>
</organism>
<evidence type="ECO:0000313" key="2">
    <source>
        <dbReference type="EMBL" id="OIN50484.1"/>
    </source>
</evidence>